<dbReference type="Gene3D" id="3.40.50.300">
    <property type="entry name" value="P-loop containing nucleotide triphosphate hydrolases"/>
    <property type="match status" value="2"/>
</dbReference>
<comment type="similarity">
    <text evidence="1">Belongs to the SMC family. SbcC subfamily.</text>
</comment>
<keyword evidence="4" id="KW-0175">Coiled coil</keyword>
<feature type="domain" description="Rad50/SbcC-type AAA" evidence="5">
    <location>
        <begin position="2"/>
        <end position="181"/>
    </location>
</feature>
<organism evidence="6 7">
    <name type="scientific">Arthrobacter stackebrandtii</name>
    <dbReference type="NCBI Taxonomy" id="272161"/>
    <lineage>
        <taxon>Bacteria</taxon>
        <taxon>Bacillati</taxon>
        <taxon>Actinomycetota</taxon>
        <taxon>Actinomycetes</taxon>
        <taxon>Micrococcales</taxon>
        <taxon>Micrococcaceae</taxon>
        <taxon>Arthrobacter</taxon>
    </lineage>
</organism>
<protein>
    <recommendedName>
        <fullName evidence="3">Nuclease SbcCD subunit C</fullName>
    </recommendedName>
</protein>
<accession>A0ABS4YYR0</accession>
<dbReference type="Pfam" id="PF13476">
    <property type="entry name" value="AAA_23"/>
    <property type="match status" value="1"/>
</dbReference>
<feature type="coiled-coil region" evidence="4">
    <location>
        <begin position="594"/>
        <end position="671"/>
    </location>
</feature>
<keyword evidence="6" id="KW-0540">Nuclease</keyword>
<evidence type="ECO:0000313" key="7">
    <source>
        <dbReference type="Proteomes" id="UP000711614"/>
    </source>
</evidence>
<evidence type="ECO:0000313" key="6">
    <source>
        <dbReference type="EMBL" id="MBP2413935.1"/>
    </source>
</evidence>
<keyword evidence="7" id="KW-1185">Reference proteome</keyword>
<dbReference type="Pfam" id="PF13558">
    <property type="entry name" value="SbcC_Walker_B"/>
    <property type="match status" value="1"/>
</dbReference>
<keyword evidence="6" id="KW-0269">Exonuclease</keyword>
<dbReference type="RefSeq" id="WP_209681544.1">
    <property type="nucleotide sequence ID" value="NZ_JAGIOI010000001.1"/>
</dbReference>
<evidence type="ECO:0000256" key="4">
    <source>
        <dbReference type="SAM" id="Coils"/>
    </source>
</evidence>
<reference evidence="6 7" key="1">
    <citation type="submission" date="2021-03" db="EMBL/GenBank/DDBJ databases">
        <title>Sequencing the genomes of 1000 actinobacteria strains.</title>
        <authorList>
            <person name="Klenk H.-P."/>
        </authorList>
    </citation>
    <scope>NUCLEOTIDE SEQUENCE [LARGE SCALE GENOMIC DNA]</scope>
    <source>
        <strain evidence="6 7">DSM 16005</strain>
    </source>
</reference>
<evidence type="ECO:0000259" key="5">
    <source>
        <dbReference type="Pfam" id="PF13476"/>
    </source>
</evidence>
<gene>
    <name evidence="6" type="ORF">JOF48_002734</name>
</gene>
<proteinExistence type="inferred from homology"/>
<dbReference type="SUPFAM" id="SSF52540">
    <property type="entry name" value="P-loop containing nucleoside triphosphate hydrolases"/>
    <property type="match status" value="1"/>
</dbReference>
<evidence type="ECO:0000256" key="1">
    <source>
        <dbReference type="ARBA" id="ARBA00006930"/>
    </source>
</evidence>
<dbReference type="Proteomes" id="UP000711614">
    <property type="component" value="Unassembled WGS sequence"/>
</dbReference>
<dbReference type="InterPro" id="IPR038729">
    <property type="entry name" value="Rad50/SbcC_AAA"/>
</dbReference>
<dbReference type="PANTHER" id="PTHR32114">
    <property type="entry name" value="ABC TRANSPORTER ABCH.3"/>
    <property type="match status" value="1"/>
</dbReference>
<comment type="caution">
    <text evidence="6">The sequence shown here is derived from an EMBL/GenBank/DDBJ whole genome shotgun (WGS) entry which is preliminary data.</text>
</comment>
<evidence type="ECO:0000256" key="2">
    <source>
        <dbReference type="ARBA" id="ARBA00011322"/>
    </source>
</evidence>
<dbReference type="EMBL" id="JAGIOI010000001">
    <property type="protein sequence ID" value="MBP2413935.1"/>
    <property type="molecule type" value="Genomic_DNA"/>
</dbReference>
<dbReference type="PANTHER" id="PTHR32114:SF2">
    <property type="entry name" value="ABC TRANSPORTER ABCH.3"/>
    <property type="match status" value="1"/>
</dbReference>
<keyword evidence="6" id="KW-0378">Hydrolase</keyword>
<dbReference type="GO" id="GO:0004527">
    <property type="term" value="F:exonuclease activity"/>
    <property type="evidence" value="ECO:0007669"/>
    <property type="project" value="UniProtKB-KW"/>
</dbReference>
<sequence length="1048" mass="108372">MEIQAFGPFAGRETIDFDQLGSQGLFLLNGSTGAGKSSVLDAIAYALYGQVPGSRASSPAQLRSHHAADGVGPEVTIEFTAGGRRLEVRRSPEWMRPRKRGAGTTREQASTQLRERNGAGWEVKSTRNDEAASEIQSLLGMSMAQFTKVVLLAQGDFAAFLRANATDRQALLQKLFGTDIYEGVQERLAADSRLAQDNVAAGLGELAAAEQLARSQSAQVLAAEEQALASAGQGGQDMGSTEPASIETADGAELEAATEAGASEDAVPWGELHGPDLFQSLKEALARAVDRTGSLSAQARDTAASLADSVQEAEKLRRRHLALAAATAEEARLAAMAPEDAGRRARQERHRQAQVLAAVVGNAAKAAKALALAESAAAGAGDGLDANAMASAMLGGESATATVAALEGVDRELTEQLATVAAALPGEAAHRQKTLQLAKDGAALKLALQRQELQGEAADTAKARLSQVQERREEVRAGAGAVDHSAQAVRDAEQTVATIEAHQSHSIRVKELDAAESAAREQALTAKAAWLEAFDLRLSQAAGELAATLVDGEPCQVCGSTVHPAPSPLAGTGADLVKAETAAKKRFEASDAAATAARTVLEEARNKLAILAERGGAGGLQEARDAVVLKKEEHRLATEAAAELARLVAELATLQAEIDAAQQAVVAATGQAASLAAGQAALESELAVLAASLEVARDGHATLEARQNALALARKPVAALLAAKRELAAATSAAADASAALDKELGESDFADAAGVRAALLAPAEAAELDRLVKDYARELAVNADRLAAPEVAAAREEAAAGTAVPGEETVAELVRGAAEARAAEETAALAAGMARNAASQVAQTGEEFLALEEKVGPLRERARLLAGLAEAVRGGGDNKYKMTLSAYVLAARLEQVAEAASLRLGTMSDARYTLRHSDAKKGNQKAGLGLEVVDGWTGLSRDTATLSGGESFMASLSLALGLSDVVQQESGGLDIETLFVDEGFGSLDEESLEQVMDALEGLRDGGRMVGLVSHVAEMKQRIPLHLHVHKGRHGSTVELKMAGAGTP</sequence>
<name>A0ABS4YYR0_9MICC</name>
<evidence type="ECO:0000256" key="3">
    <source>
        <dbReference type="ARBA" id="ARBA00013368"/>
    </source>
</evidence>
<dbReference type="InterPro" id="IPR027417">
    <property type="entry name" value="P-loop_NTPase"/>
</dbReference>
<comment type="subunit">
    <text evidence="2">Heterodimer of SbcC and SbcD.</text>
</comment>